<dbReference type="InterPro" id="IPR052751">
    <property type="entry name" value="Plant_MAPKKK"/>
</dbReference>
<keyword evidence="4 5" id="KW-0067">ATP-binding</keyword>
<evidence type="ECO:0000313" key="9">
    <source>
        <dbReference type="Proteomes" id="UP000825935"/>
    </source>
</evidence>
<comment type="caution">
    <text evidence="8">The sequence shown here is derived from an EMBL/GenBank/DDBJ whole genome shotgun (WGS) entry which is preliminary data.</text>
</comment>
<dbReference type="InterPro" id="IPR000719">
    <property type="entry name" value="Prot_kinase_dom"/>
</dbReference>
<evidence type="ECO:0000256" key="3">
    <source>
        <dbReference type="ARBA" id="ARBA00022777"/>
    </source>
</evidence>
<sequence>MTLLAPQTSTAVSLPRPTPGRWLRGHVLGSGSFGNVSLAVDLDERLLFAVKSAPLLSPLKSSCLQNELDILSKLDSPRIVRCLGSDISTVNHVPCFNLFLEYMPGGSVADVIQRSGGSLDERRAAACVRAVLEGLCYLHEQGIVHCDIKARNILLGLRGEVKIADFGASLVLSGLQSYEDCQIKGTPLWMAPEVLQGLQQGTSSDIWSLGCTLIEMLQGRLPWDYTGGHGSSKDIAALLFKIACSTDSLPPVESSLSEEAKDFLSKCLCRDPNGRWTAEQLLQHPFVMMKEEAPLEYEGLTSPRSTLHIFEDGTESVSDRSPRSFMPLDSTINMQQLGQRGARAEDGSAAWYTIKCSKDWSEVRQKPFFGSGEEVLLRRKGSEVSFKP</sequence>
<comment type="similarity">
    <text evidence="6">Belongs to the protein kinase superfamily.</text>
</comment>
<dbReference type="GO" id="GO:0004674">
    <property type="term" value="F:protein serine/threonine kinase activity"/>
    <property type="evidence" value="ECO:0007669"/>
    <property type="project" value="UniProtKB-KW"/>
</dbReference>
<dbReference type="PROSITE" id="PS00108">
    <property type="entry name" value="PROTEIN_KINASE_ST"/>
    <property type="match status" value="1"/>
</dbReference>
<dbReference type="SUPFAM" id="SSF56112">
    <property type="entry name" value="Protein kinase-like (PK-like)"/>
    <property type="match status" value="1"/>
</dbReference>
<proteinExistence type="inferred from homology"/>
<dbReference type="PROSITE" id="PS00107">
    <property type="entry name" value="PROTEIN_KINASE_ATP"/>
    <property type="match status" value="1"/>
</dbReference>
<dbReference type="CDD" id="cd06606">
    <property type="entry name" value="STKc_MAPKKK"/>
    <property type="match status" value="1"/>
</dbReference>
<feature type="binding site" evidence="5">
    <location>
        <position position="60"/>
    </location>
    <ligand>
        <name>ATP</name>
        <dbReference type="ChEBI" id="CHEBI:30616"/>
    </ligand>
</feature>
<dbReference type="AlphaFoldDB" id="A0A8T2SY17"/>
<dbReference type="InterPro" id="IPR011009">
    <property type="entry name" value="Kinase-like_dom_sf"/>
</dbReference>
<dbReference type="Pfam" id="PF00069">
    <property type="entry name" value="Pkinase"/>
    <property type="match status" value="1"/>
</dbReference>
<evidence type="ECO:0000256" key="4">
    <source>
        <dbReference type="ARBA" id="ARBA00022840"/>
    </source>
</evidence>
<dbReference type="InterPro" id="IPR017441">
    <property type="entry name" value="Protein_kinase_ATP_BS"/>
</dbReference>
<keyword evidence="9" id="KW-1185">Reference proteome</keyword>
<dbReference type="EMBL" id="CM035422">
    <property type="protein sequence ID" value="KAH7373734.1"/>
    <property type="molecule type" value="Genomic_DNA"/>
</dbReference>
<gene>
    <name evidence="8" type="ORF">KP509_17G072300</name>
</gene>
<dbReference type="GO" id="GO:0005524">
    <property type="term" value="F:ATP binding"/>
    <property type="evidence" value="ECO:0007669"/>
    <property type="project" value="UniProtKB-UniRule"/>
</dbReference>
<dbReference type="InterPro" id="IPR008271">
    <property type="entry name" value="Ser/Thr_kinase_AS"/>
</dbReference>
<feature type="non-terminal residue" evidence="8">
    <location>
        <position position="388"/>
    </location>
</feature>
<dbReference type="PANTHER" id="PTHR48011">
    <property type="entry name" value="CCR4-NOT TRANSCRIPTIONAL COMPLEX SUBUNIT CAF120-RELATED"/>
    <property type="match status" value="1"/>
</dbReference>
<accession>A0A8T2SY17</accession>
<name>A0A8T2SY17_CERRI</name>
<keyword evidence="6" id="KW-0723">Serine/threonine-protein kinase</keyword>
<dbReference type="SMART" id="SM00220">
    <property type="entry name" value="S_TKc"/>
    <property type="match status" value="1"/>
</dbReference>
<evidence type="ECO:0000256" key="6">
    <source>
        <dbReference type="RuleBase" id="RU000304"/>
    </source>
</evidence>
<reference evidence="8" key="1">
    <citation type="submission" date="2021-08" db="EMBL/GenBank/DDBJ databases">
        <title>WGS assembly of Ceratopteris richardii.</title>
        <authorList>
            <person name="Marchant D.B."/>
            <person name="Chen G."/>
            <person name="Jenkins J."/>
            <person name="Shu S."/>
            <person name="Leebens-Mack J."/>
            <person name="Grimwood J."/>
            <person name="Schmutz J."/>
            <person name="Soltis P."/>
            <person name="Soltis D."/>
            <person name="Chen Z.-H."/>
        </authorList>
    </citation>
    <scope>NUCLEOTIDE SEQUENCE</scope>
    <source>
        <strain evidence="8">Whitten #5841</strain>
        <tissue evidence="8">Leaf</tissue>
    </source>
</reference>
<keyword evidence="2 5" id="KW-0547">Nucleotide-binding</keyword>
<keyword evidence="1" id="KW-0808">Transferase</keyword>
<dbReference type="PROSITE" id="PS50011">
    <property type="entry name" value="PROTEIN_KINASE_DOM"/>
    <property type="match status" value="1"/>
</dbReference>
<dbReference type="Gene3D" id="1.10.510.10">
    <property type="entry name" value="Transferase(Phosphotransferase) domain 1"/>
    <property type="match status" value="1"/>
</dbReference>
<protein>
    <recommendedName>
        <fullName evidence="7">Protein kinase domain-containing protein</fullName>
    </recommendedName>
</protein>
<evidence type="ECO:0000256" key="2">
    <source>
        <dbReference type="ARBA" id="ARBA00022741"/>
    </source>
</evidence>
<dbReference type="PANTHER" id="PTHR48011:SF4">
    <property type="entry name" value="MITOGEN-ACTIVATED PROTEIN KINASE KINASE KINASE 19"/>
    <property type="match status" value="1"/>
</dbReference>
<dbReference type="OrthoDB" id="275301at2759"/>
<evidence type="ECO:0000259" key="7">
    <source>
        <dbReference type="PROSITE" id="PS50011"/>
    </source>
</evidence>
<evidence type="ECO:0000256" key="1">
    <source>
        <dbReference type="ARBA" id="ARBA00022679"/>
    </source>
</evidence>
<keyword evidence="3" id="KW-0418">Kinase</keyword>
<evidence type="ECO:0000313" key="8">
    <source>
        <dbReference type="EMBL" id="KAH7373734.1"/>
    </source>
</evidence>
<dbReference type="OMA" id="CCMKGKA"/>
<dbReference type="GO" id="GO:0007165">
    <property type="term" value="P:signal transduction"/>
    <property type="evidence" value="ECO:0007669"/>
    <property type="project" value="TreeGrafter"/>
</dbReference>
<evidence type="ECO:0000256" key="5">
    <source>
        <dbReference type="PROSITE-ProRule" id="PRU10141"/>
    </source>
</evidence>
<organism evidence="8 9">
    <name type="scientific">Ceratopteris richardii</name>
    <name type="common">Triangle waterfern</name>
    <dbReference type="NCBI Taxonomy" id="49495"/>
    <lineage>
        <taxon>Eukaryota</taxon>
        <taxon>Viridiplantae</taxon>
        <taxon>Streptophyta</taxon>
        <taxon>Embryophyta</taxon>
        <taxon>Tracheophyta</taxon>
        <taxon>Polypodiopsida</taxon>
        <taxon>Polypodiidae</taxon>
        <taxon>Polypodiales</taxon>
        <taxon>Pteridineae</taxon>
        <taxon>Pteridaceae</taxon>
        <taxon>Parkerioideae</taxon>
        <taxon>Ceratopteris</taxon>
    </lineage>
</organism>
<dbReference type="Proteomes" id="UP000825935">
    <property type="component" value="Chromosome 17"/>
</dbReference>
<feature type="domain" description="Protein kinase" evidence="7">
    <location>
        <begin position="22"/>
        <end position="287"/>
    </location>
</feature>